<protein>
    <submittedName>
        <fullName evidence="3">KLTH0C08294p</fullName>
    </submittedName>
</protein>
<feature type="region of interest" description="Disordered" evidence="1">
    <location>
        <begin position="1"/>
        <end position="65"/>
    </location>
</feature>
<dbReference type="EMBL" id="CU928167">
    <property type="protein sequence ID" value="CAR22145.1"/>
    <property type="molecule type" value="Genomic_DNA"/>
</dbReference>
<name>C5DED4_LACTC</name>
<keyword evidence="4" id="KW-1185">Reference proteome</keyword>
<proteinExistence type="predicted"/>
<dbReference type="Proteomes" id="UP000002036">
    <property type="component" value="Chromosome C"/>
</dbReference>
<dbReference type="RefSeq" id="XP_002552583.1">
    <property type="nucleotide sequence ID" value="XM_002552537.1"/>
</dbReference>
<dbReference type="HOGENOM" id="CLU_460089_0_0_1"/>
<accession>C5DED4</accession>
<evidence type="ECO:0000259" key="2">
    <source>
        <dbReference type="Pfam" id="PF16997"/>
    </source>
</evidence>
<dbReference type="Pfam" id="PF16997">
    <property type="entry name" value="Wap1"/>
    <property type="match status" value="1"/>
</dbReference>
<dbReference type="OMA" id="KHDANIT"/>
<organism evidence="3 4">
    <name type="scientific">Lachancea thermotolerans (strain ATCC 56472 / CBS 6340 / NRRL Y-8284)</name>
    <name type="common">Yeast</name>
    <name type="synonym">Kluyveromyces thermotolerans</name>
    <dbReference type="NCBI Taxonomy" id="559295"/>
    <lineage>
        <taxon>Eukaryota</taxon>
        <taxon>Fungi</taxon>
        <taxon>Dikarya</taxon>
        <taxon>Ascomycota</taxon>
        <taxon>Saccharomycotina</taxon>
        <taxon>Saccharomycetes</taxon>
        <taxon>Saccharomycetales</taxon>
        <taxon>Saccharomycetaceae</taxon>
        <taxon>Lachancea</taxon>
    </lineage>
</organism>
<dbReference type="InterPro" id="IPR038496">
    <property type="entry name" value="Rad61_Wapl_sf"/>
</dbReference>
<feature type="compositionally biased region" description="Basic and acidic residues" evidence="1">
    <location>
        <begin position="150"/>
        <end position="160"/>
    </location>
</feature>
<dbReference type="STRING" id="559295.C5DED4"/>
<evidence type="ECO:0000313" key="4">
    <source>
        <dbReference type="Proteomes" id="UP000002036"/>
    </source>
</evidence>
<dbReference type="GeneID" id="8291457"/>
<dbReference type="Gene3D" id="1.25.10.60">
    <property type="entry name" value="Rad61, Wapl domain"/>
    <property type="match status" value="1"/>
</dbReference>
<dbReference type="InParanoid" id="C5DED4"/>
<gene>
    <name evidence="3" type="ordered locus">KLTH0C08294g</name>
</gene>
<sequence>MRSYGKRGRFRSLVRPHQTQLQEFSDEEESFQENTSDKAMEAVTPKSSFDADALNAGEKRNTTKEKTSGLDIFDFLDEPVRKKRKRAAQVKADSDACEEAEYDAVDAFFSSQAEQSFQSTIDDANSMLSRICGESNAKSEWESSGTQDDIDARTPDDTDNKVMYGKSRTMLHCEDEPEVTVEPPEESHDSAEPSTHHFNHLKTMGESLKYQDDLEFMMQKEAQMTLAAKTSNLLIFVLNLINNAGFFEYVMKYSRKEIWQWCLHLGNCEDPVLRHLCAFIYSKLPLDADDPMWGELNLYEFVLPLTSQKSGTLKIKGSKFTEMSYLEFLNATESKPGLYYALLLWPPFLGHQKEIDQNVVDAFTALLQNSCEYVDTILPIVEKLVSKETVEGHSTSYKNMMQALVPLFEPHARNDSLIKALVKMTNESTLVAELKDGQKTVLLTNSLEFLLAYDRFLFDEQESELLDIFVLYLGLALNLVKALKQDDAVFEDKNPLMERLKRTFQDLQAASDESNQHNFNQNIFILIYCYIAMHYKVRLQEAERAFVIPRLEAFSQEIKRYNESIYTAIAVILTPDILAPN</sequence>
<dbReference type="AlphaFoldDB" id="C5DED4"/>
<dbReference type="eggNOG" id="ENOG502RY5C">
    <property type="taxonomic scope" value="Eukaryota"/>
</dbReference>
<feature type="compositionally biased region" description="Basic residues" evidence="1">
    <location>
        <begin position="1"/>
        <end position="14"/>
    </location>
</feature>
<dbReference type="OrthoDB" id="4069585at2759"/>
<feature type="domain" description="Rad61 Wapl" evidence="2">
    <location>
        <begin position="194"/>
        <end position="574"/>
    </location>
</feature>
<dbReference type="KEGG" id="lth:KLTH0C08294g"/>
<evidence type="ECO:0000313" key="3">
    <source>
        <dbReference type="EMBL" id="CAR22145.1"/>
    </source>
</evidence>
<reference evidence="3 4" key="1">
    <citation type="journal article" date="2009" name="Genome Res.">
        <title>Comparative genomics of protoploid Saccharomycetaceae.</title>
        <authorList>
            <consortium name="The Genolevures Consortium"/>
            <person name="Souciet J.-L."/>
            <person name="Dujon B."/>
            <person name="Gaillardin C."/>
            <person name="Johnston M."/>
            <person name="Baret P.V."/>
            <person name="Cliften P."/>
            <person name="Sherman D.J."/>
            <person name="Weissenbach J."/>
            <person name="Westhof E."/>
            <person name="Wincker P."/>
            <person name="Jubin C."/>
            <person name="Poulain J."/>
            <person name="Barbe V."/>
            <person name="Segurens B."/>
            <person name="Artiguenave F."/>
            <person name="Anthouard V."/>
            <person name="Vacherie B."/>
            <person name="Val M.-E."/>
            <person name="Fulton R.S."/>
            <person name="Minx P."/>
            <person name="Wilson R."/>
            <person name="Durrens P."/>
            <person name="Jean G."/>
            <person name="Marck C."/>
            <person name="Martin T."/>
            <person name="Nikolski M."/>
            <person name="Rolland T."/>
            <person name="Seret M.-L."/>
            <person name="Casaregola S."/>
            <person name="Despons L."/>
            <person name="Fairhead C."/>
            <person name="Fischer G."/>
            <person name="Lafontaine I."/>
            <person name="Leh V."/>
            <person name="Lemaire M."/>
            <person name="de Montigny J."/>
            <person name="Neuveglise C."/>
            <person name="Thierry A."/>
            <person name="Blanc-Lenfle I."/>
            <person name="Bleykasten C."/>
            <person name="Diffels J."/>
            <person name="Fritsch E."/>
            <person name="Frangeul L."/>
            <person name="Goeffon A."/>
            <person name="Jauniaux N."/>
            <person name="Kachouri-Lafond R."/>
            <person name="Payen C."/>
            <person name="Potier S."/>
            <person name="Pribylova L."/>
            <person name="Ozanne C."/>
            <person name="Richard G.-F."/>
            <person name="Sacerdot C."/>
            <person name="Straub M.-L."/>
            <person name="Talla E."/>
        </authorList>
    </citation>
    <scope>NUCLEOTIDE SEQUENCE [LARGE SCALE GENOMIC DNA]</scope>
    <source>
        <strain evidence="4">ATCC 56472 / CBS 6340 / NRRL Y-8284</strain>
    </source>
</reference>
<feature type="compositionally biased region" description="Polar residues" evidence="1">
    <location>
        <begin position="136"/>
        <end position="145"/>
    </location>
</feature>
<dbReference type="InterPro" id="IPR031550">
    <property type="entry name" value="Rad61_Wapl"/>
</dbReference>
<dbReference type="FunCoup" id="C5DED4">
    <property type="interactions" value="22"/>
</dbReference>
<feature type="region of interest" description="Disordered" evidence="1">
    <location>
        <begin position="136"/>
        <end position="161"/>
    </location>
</feature>
<evidence type="ECO:0000256" key="1">
    <source>
        <dbReference type="SAM" id="MobiDB-lite"/>
    </source>
</evidence>